<keyword evidence="2" id="KW-0547">Nucleotide-binding</keyword>
<reference evidence="4" key="1">
    <citation type="submission" date="2021-05" db="EMBL/GenBank/DDBJ databases">
        <authorList>
            <person name="Alioto T."/>
            <person name="Alioto T."/>
            <person name="Gomez Garrido J."/>
        </authorList>
    </citation>
    <scope>NUCLEOTIDE SEQUENCE</scope>
</reference>
<keyword evidence="3" id="KW-0067">ATP-binding</keyword>
<organism evidence="4">
    <name type="scientific">Cacopsylla melanoneura</name>
    <dbReference type="NCBI Taxonomy" id="428564"/>
    <lineage>
        <taxon>Eukaryota</taxon>
        <taxon>Metazoa</taxon>
        <taxon>Ecdysozoa</taxon>
        <taxon>Arthropoda</taxon>
        <taxon>Hexapoda</taxon>
        <taxon>Insecta</taxon>
        <taxon>Pterygota</taxon>
        <taxon>Neoptera</taxon>
        <taxon>Paraneoptera</taxon>
        <taxon>Hemiptera</taxon>
        <taxon>Sternorrhyncha</taxon>
        <taxon>Psylloidea</taxon>
        <taxon>Psyllidae</taxon>
        <taxon>Psyllinae</taxon>
        <taxon>Cacopsylla</taxon>
    </lineage>
</organism>
<dbReference type="Pfam" id="PF00012">
    <property type="entry name" value="HSP70"/>
    <property type="match status" value="1"/>
</dbReference>
<sequence>MPQLQVAPKPLRPLQLRSLQPPQQHVLPLQLKLQLQLHLAILQLRPQILQLQPLAPLLQPQLSPQLQLPAPLLQPPLRTFFCGKSLTLSINPDEAVAYGAAAQAAIWSGTSIPCLCFY</sequence>
<dbReference type="InterPro" id="IPR013126">
    <property type="entry name" value="Hsp_70_fam"/>
</dbReference>
<protein>
    <submittedName>
        <fullName evidence="4">Heat shock protein 70</fullName>
    </submittedName>
</protein>
<evidence type="ECO:0000256" key="3">
    <source>
        <dbReference type="ARBA" id="ARBA00022840"/>
    </source>
</evidence>
<keyword evidence="4" id="KW-0346">Stress response</keyword>
<dbReference type="Gene3D" id="3.30.420.40">
    <property type="match status" value="2"/>
</dbReference>
<name>A0A8D8UD05_9HEMI</name>
<accession>A0A8D8UD05</accession>
<comment type="similarity">
    <text evidence="1">Belongs to the heat shock protein 70 family.</text>
</comment>
<proteinExistence type="inferred from homology"/>
<evidence type="ECO:0000256" key="2">
    <source>
        <dbReference type="ARBA" id="ARBA00022741"/>
    </source>
</evidence>
<evidence type="ECO:0000313" key="4">
    <source>
        <dbReference type="EMBL" id="CAG6701696.1"/>
    </source>
</evidence>
<dbReference type="AlphaFoldDB" id="A0A8D8UD05"/>
<evidence type="ECO:0000256" key="1">
    <source>
        <dbReference type="ARBA" id="ARBA00007381"/>
    </source>
</evidence>
<dbReference type="EMBL" id="HBUF01340028">
    <property type="protein sequence ID" value="CAG6701699.1"/>
    <property type="molecule type" value="Transcribed_RNA"/>
</dbReference>
<dbReference type="GO" id="GO:0005524">
    <property type="term" value="F:ATP binding"/>
    <property type="evidence" value="ECO:0007669"/>
    <property type="project" value="UniProtKB-KW"/>
</dbReference>
<dbReference type="GO" id="GO:0140662">
    <property type="term" value="F:ATP-dependent protein folding chaperone"/>
    <property type="evidence" value="ECO:0007669"/>
    <property type="project" value="InterPro"/>
</dbReference>
<dbReference type="EMBL" id="HBUF01340027">
    <property type="protein sequence ID" value="CAG6701696.1"/>
    <property type="molecule type" value="Transcribed_RNA"/>
</dbReference>